<name>A0A0C2CXN3_9BACT</name>
<dbReference type="Gene3D" id="1.20.1050.40">
    <property type="entry name" value="Endopeptidase. Chain P, domain 1"/>
    <property type="match status" value="1"/>
</dbReference>
<gene>
    <name evidence="12" type="ORF">DB30_01211</name>
</gene>
<keyword evidence="5 9" id="KW-0862">Zinc</keyword>
<dbReference type="PANTHER" id="PTHR43660">
    <property type="entry name" value="DIPEPTIDYL CARBOXYPEPTIDASE"/>
    <property type="match status" value="1"/>
</dbReference>
<organism evidence="12 13">
    <name type="scientific">Enhygromyxa salina</name>
    <dbReference type="NCBI Taxonomy" id="215803"/>
    <lineage>
        <taxon>Bacteria</taxon>
        <taxon>Pseudomonadati</taxon>
        <taxon>Myxococcota</taxon>
        <taxon>Polyangia</taxon>
        <taxon>Nannocystales</taxon>
        <taxon>Nannocystaceae</taxon>
        <taxon>Enhygromyxa</taxon>
    </lineage>
</organism>
<proteinExistence type="inferred from homology"/>
<keyword evidence="2 9" id="KW-0645">Protease</keyword>
<feature type="domain" description="Oligopeptidase A N-terminal" evidence="11">
    <location>
        <begin position="31"/>
        <end position="152"/>
    </location>
</feature>
<dbReference type="Gene3D" id="3.40.390.10">
    <property type="entry name" value="Collagenase (Catalytic Domain)"/>
    <property type="match status" value="1"/>
</dbReference>
<dbReference type="Proteomes" id="UP000031599">
    <property type="component" value="Unassembled WGS sequence"/>
</dbReference>
<evidence type="ECO:0000259" key="11">
    <source>
        <dbReference type="Pfam" id="PF19310"/>
    </source>
</evidence>
<dbReference type="EMBL" id="JMCC02000124">
    <property type="protein sequence ID" value="KIG12587.1"/>
    <property type="molecule type" value="Genomic_DNA"/>
</dbReference>
<evidence type="ECO:0000313" key="13">
    <source>
        <dbReference type="Proteomes" id="UP000031599"/>
    </source>
</evidence>
<dbReference type="InterPro" id="IPR024079">
    <property type="entry name" value="MetalloPept_cat_dom_sf"/>
</dbReference>
<evidence type="ECO:0000256" key="6">
    <source>
        <dbReference type="ARBA" id="ARBA00023049"/>
    </source>
</evidence>
<evidence type="ECO:0000259" key="10">
    <source>
        <dbReference type="Pfam" id="PF01432"/>
    </source>
</evidence>
<dbReference type="AlphaFoldDB" id="A0A0C2CXN3"/>
<dbReference type="Pfam" id="PF19310">
    <property type="entry name" value="TOP_N"/>
    <property type="match status" value="1"/>
</dbReference>
<evidence type="ECO:0000256" key="8">
    <source>
        <dbReference type="ARBA" id="ARBA00026100"/>
    </source>
</evidence>
<evidence type="ECO:0000256" key="7">
    <source>
        <dbReference type="ARBA" id="ARBA00024603"/>
    </source>
</evidence>
<dbReference type="RefSeq" id="WP_052557399.1">
    <property type="nucleotide sequence ID" value="NZ_JMCC02000124.1"/>
</dbReference>
<evidence type="ECO:0000313" key="12">
    <source>
        <dbReference type="EMBL" id="KIG12587.1"/>
    </source>
</evidence>
<dbReference type="PANTHER" id="PTHR43660:SF1">
    <property type="entry name" value="DIPEPTIDYL CARBOXYPEPTIDASE"/>
    <property type="match status" value="1"/>
</dbReference>
<comment type="caution">
    <text evidence="12">The sequence shown here is derived from an EMBL/GenBank/DDBJ whole genome shotgun (WGS) entry which is preliminary data.</text>
</comment>
<feature type="domain" description="Peptidase M3A/M3B catalytic" evidence="10">
    <location>
        <begin position="228"/>
        <end position="688"/>
    </location>
</feature>
<protein>
    <recommendedName>
        <fullName evidence="8">oligopeptidase A</fullName>
        <ecNumber evidence="8">3.4.24.70</ecNumber>
    </recommendedName>
</protein>
<evidence type="ECO:0000256" key="1">
    <source>
        <dbReference type="ARBA" id="ARBA00006040"/>
    </source>
</evidence>
<dbReference type="EC" id="3.4.24.70" evidence="8"/>
<keyword evidence="4 9" id="KW-0378">Hydrolase</keyword>
<dbReference type="GO" id="GO:0005829">
    <property type="term" value="C:cytosol"/>
    <property type="evidence" value="ECO:0007669"/>
    <property type="project" value="UniProtKB-ARBA"/>
</dbReference>
<keyword evidence="6 9" id="KW-0482">Metalloprotease</keyword>
<comment type="similarity">
    <text evidence="1 9">Belongs to the peptidase M3 family.</text>
</comment>
<keyword evidence="3 9" id="KW-0479">Metal-binding</keyword>
<comment type="cofactor">
    <cofactor evidence="9">
        <name>Zn(2+)</name>
        <dbReference type="ChEBI" id="CHEBI:29105"/>
    </cofactor>
    <text evidence="9">Binds 1 zinc ion.</text>
</comment>
<evidence type="ECO:0000256" key="3">
    <source>
        <dbReference type="ARBA" id="ARBA00022723"/>
    </source>
</evidence>
<dbReference type="GO" id="GO:0006508">
    <property type="term" value="P:proteolysis"/>
    <property type="evidence" value="ECO:0007669"/>
    <property type="project" value="UniProtKB-KW"/>
</dbReference>
<evidence type="ECO:0000256" key="2">
    <source>
        <dbReference type="ARBA" id="ARBA00022670"/>
    </source>
</evidence>
<evidence type="ECO:0000256" key="4">
    <source>
        <dbReference type="ARBA" id="ARBA00022801"/>
    </source>
</evidence>
<dbReference type="SUPFAM" id="SSF55486">
    <property type="entry name" value="Metalloproteases ('zincins'), catalytic domain"/>
    <property type="match status" value="1"/>
</dbReference>
<dbReference type="InterPro" id="IPR001567">
    <property type="entry name" value="Pept_M3A_M3B_dom"/>
</dbReference>
<sequence>MTLAANPLVHERFSIAFDQIDAAQVEPAIAHLLDQAEAELQAIVALPDGEPRTTANTLHAFEELGRGLEWAMGVVGHLESVATTPELRAAYEAVQPKVSLFSSRVYQDPGLYAALRAFAATPAAAKLDATHARLLTKLLDTFRRNGAELDLDDKQRLAELEVELAKITTKFSQNVLDATNDYELVITNEALLAGLPDSARAAAKASADKKGVAGWRFTLHAPSMIPLLTYLDDAEIRRQVWMAYATRASSGERDNRELIAQILKLRETKAKLLGYESFADLILEDRMAKRGETARAFVDDLRDRSEAFFAAEVAELVEFRARELGEQAAANGPDTSDNGLAGWDVGYWSEKSRRARYDFDEEQLRPYFALEAVLEGMFELVNRLYGISVEVIHDLPKWHADVRTYRVRDGARELGCFYADLHPREDKRGGAWMNSLITGLPSAGRPHLGLICANLTEPLGDEPALLTHREVETVFHEFGHLLHHLLSEVEVRSLAGTNVAWDFVELPSQIMENWCWERASLDLFARHYKTGARIPDELFNKMLRARNFMSATAMMRQLGFASLDLALHLDYAPQLLAPDQQAPPLLEFCNAQMQRFSVAPLPANYAMICGFGHLFSSSVAYAAGYYSYKWAEVLDADAFSQFKQGGVFSREVGQRFRERVLARGDSRDPAELYREFRGQDPDLDPLLVRSGLVQRGAA</sequence>
<dbReference type="Pfam" id="PF01432">
    <property type="entry name" value="Peptidase_M3"/>
    <property type="match status" value="1"/>
</dbReference>
<dbReference type="GO" id="GO:0046872">
    <property type="term" value="F:metal ion binding"/>
    <property type="evidence" value="ECO:0007669"/>
    <property type="project" value="UniProtKB-UniRule"/>
</dbReference>
<evidence type="ECO:0000256" key="9">
    <source>
        <dbReference type="RuleBase" id="RU003435"/>
    </source>
</evidence>
<accession>A0A0C2CXN3</accession>
<dbReference type="FunFam" id="3.40.390.10:FF:000009">
    <property type="entry name" value="Oligopeptidase A"/>
    <property type="match status" value="1"/>
</dbReference>
<dbReference type="InterPro" id="IPR024080">
    <property type="entry name" value="Neurolysin/TOP_N"/>
</dbReference>
<comment type="catalytic activity">
    <reaction evidence="7">
        <text>Hydrolysis of oligopeptides, with broad specificity. Gly or Ala commonly occur as P1 or P1' residues, but more distant residues are also important, as is shown by the fact that Z-Gly-Pro-Gly-|-Gly-Pro-Ala is cleaved, but not Z-(Gly)(5).</text>
        <dbReference type="EC" id="3.4.24.70"/>
    </reaction>
</comment>
<dbReference type="CDD" id="cd06456">
    <property type="entry name" value="M3A_DCP"/>
    <property type="match status" value="1"/>
</dbReference>
<dbReference type="InterPro" id="IPR045090">
    <property type="entry name" value="Pept_M3A_M3B"/>
</dbReference>
<evidence type="ECO:0000256" key="5">
    <source>
        <dbReference type="ARBA" id="ARBA00022833"/>
    </source>
</evidence>
<dbReference type="InterPro" id="IPR034005">
    <property type="entry name" value="M3A_DCP"/>
</dbReference>
<dbReference type="InterPro" id="IPR024077">
    <property type="entry name" value="Neurolysin/TOP_dom2"/>
</dbReference>
<reference evidence="12 13" key="1">
    <citation type="submission" date="2014-12" db="EMBL/GenBank/DDBJ databases">
        <title>Genome assembly of Enhygromyxa salina DSM 15201.</title>
        <authorList>
            <person name="Sharma G."/>
            <person name="Subramanian S."/>
        </authorList>
    </citation>
    <scope>NUCLEOTIDE SEQUENCE [LARGE SCALE GENOMIC DNA]</scope>
    <source>
        <strain evidence="12 13">DSM 15201</strain>
    </source>
</reference>
<dbReference type="Gene3D" id="1.10.1370.10">
    <property type="entry name" value="Neurolysin, domain 3"/>
    <property type="match status" value="1"/>
</dbReference>
<dbReference type="GO" id="GO:0004222">
    <property type="term" value="F:metalloendopeptidase activity"/>
    <property type="evidence" value="ECO:0007669"/>
    <property type="project" value="UniProtKB-EC"/>
</dbReference>
<dbReference type="InterPro" id="IPR045666">
    <property type="entry name" value="OpdA_N"/>
</dbReference>